<gene>
    <name evidence="4" type="ORF">R53529_LOCUS767</name>
    <name evidence="3" type="ORF">R53530_LOCUS334</name>
</gene>
<evidence type="ECO:0000313" key="4">
    <source>
        <dbReference type="EMBL" id="CAI3935136.1"/>
    </source>
</evidence>
<dbReference type="RefSeq" id="WP_271789197.1">
    <property type="nucleotide sequence ID" value="NZ_CAMXCJ010000001.1"/>
</dbReference>
<feature type="region of interest" description="Disordered" evidence="1">
    <location>
        <begin position="201"/>
        <end position="291"/>
    </location>
</feature>
<reference evidence="3" key="1">
    <citation type="submission" date="2022-10" db="EMBL/GenBank/DDBJ databases">
        <authorList>
            <person name="Botero Cardona J."/>
        </authorList>
    </citation>
    <scope>NUCLEOTIDE SEQUENCE</scope>
    <source>
        <strain evidence="3">LMG 31819</strain>
        <strain evidence="4">R-53529</strain>
    </source>
</reference>
<feature type="signal peptide" evidence="2">
    <location>
        <begin position="1"/>
        <end position="30"/>
    </location>
</feature>
<feature type="chain" id="PRO_5040894604" description="Lipoprotein" evidence="2">
    <location>
        <begin position="31"/>
        <end position="291"/>
    </location>
</feature>
<feature type="compositionally biased region" description="Polar residues" evidence="1">
    <location>
        <begin position="255"/>
        <end position="273"/>
    </location>
</feature>
<comment type="caution">
    <text evidence="3">The sequence shown here is derived from an EMBL/GenBank/DDBJ whole genome shotgun (WGS) entry which is preliminary data.</text>
</comment>
<proteinExistence type="predicted"/>
<evidence type="ECO:0000313" key="5">
    <source>
        <dbReference type="Proteomes" id="UP001154255"/>
    </source>
</evidence>
<dbReference type="AlphaFoldDB" id="A0A9W4X8S6"/>
<organism evidence="3 5">
    <name type="scientific">Commensalibacter communis</name>
    <dbReference type="NCBI Taxonomy" id="2972786"/>
    <lineage>
        <taxon>Bacteria</taxon>
        <taxon>Pseudomonadati</taxon>
        <taxon>Pseudomonadota</taxon>
        <taxon>Alphaproteobacteria</taxon>
        <taxon>Acetobacterales</taxon>
        <taxon>Acetobacteraceae</taxon>
    </lineage>
</organism>
<evidence type="ECO:0000313" key="3">
    <source>
        <dbReference type="EMBL" id="CAI3925834.1"/>
    </source>
</evidence>
<dbReference type="Proteomes" id="UP001154255">
    <property type="component" value="Unassembled WGS sequence"/>
</dbReference>
<keyword evidence="2" id="KW-0732">Signal</keyword>
<evidence type="ECO:0000256" key="2">
    <source>
        <dbReference type="SAM" id="SignalP"/>
    </source>
</evidence>
<sequence length="291" mass="30953">MSLKQQNTLSLKLKLCASALLLMTPLIGLTACSSDDPKTFAPLTYDYLTPIFFNVGQINVQNLAENQKYPRDVTNLSPVLPAAALENMAKTRFQARGSSGNANFIINRASLQEQGHNGIYGQMDATLDIFDSSNKKVASVAASVNHTYNIDSSKGAASSKANLYDATQKLMQDMNVELEFQIRKHLGNWIVDATGTPVAGSIQTQDLGKPGSTVQPPTTTPTTQSSGKTNTPQSSPSSDDDDLSAIFPGGKPDTVNKTTQEGQQSSGKTTNSKFPVGSLGTLPEGSTPKGY</sequence>
<dbReference type="Proteomes" id="UP001154259">
    <property type="component" value="Unassembled WGS sequence"/>
</dbReference>
<dbReference type="PROSITE" id="PS51257">
    <property type="entry name" value="PROKAR_LIPOPROTEIN"/>
    <property type="match status" value="1"/>
</dbReference>
<evidence type="ECO:0008006" key="7">
    <source>
        <dbReference type="Google" id="ProtNLM"/>
    </source>
</evidence>
<dbReference type="EMBL" id="CAMXCS010000001">
    <property type="protein sequence ID" value="CAI3935136.1"/>
    <property type="molecule type" value="Genomic_DNA"/>
</dbReference>
<keyword evidence="6" id="KW-1185">Reference proteome</keyword>
<accession>A0A9W4X8S6</accession>
<feature type="compositionally biased region" description="Low complexity" evidence="1">
    <location>
        <begin position="210"/>
        <end position="237"/>
    </location>
</feature>
<evidence type="ECO:0000256" key="1">
    <source>
        <dbReference type="SAM" id="MobiDB-lite"/>
    </source>
</evidence>
<name>A0A9W4X8S6_9PROT</name>
<protein>
    <recommendedName>
        <fullName evidence="7">Lipoprotein</fullName>
    </recommendedName>
</protein>
<evidence type="ECO:0000313" key="6">
    <source>
        <dbReference type="Proteomes" id="UP001154259"/>
    </source>
</evidence>
<dbReference type="EMBL" id="CAMXCM010000001">
    <property type="protein sequence ID" value="CAI3925834.1"/>
    <property type="molecule type" value="Genomic_DNA"/>
</dbReference>